<dbReference type="PANTHER" id="PTHR30126:SF40">
    <property type="entry name" value="HTH-TYPE TRANSCRIPTIONAL REGULATOR GLTR"/>
    <property type="match status" value="1"/>
</dbReference>
<dbReference type="SUPFAM" id="SSF46785">
    <property type="entry name" value="Winged helix' DNA-binding domain"/>
    <property type="match status" value="1"/>
</dbReference>
<evidence type="ECO:0000313" key="7">
    <source>
        <dbReference type="Proteomes" id="UP000644756"/>
    </source>
</evidence>
<dbReference type="Proteomes" id="UP000644756">
    <property type="component" value="Unassembled WGS sequence"/>
</dbReference>
<accession>A0A917CSA5</accession>
<evidence type="ECO:0000313" key="6">
    <source>
        <dbReference type="EMBL" id="GGF97912.1"/>
    </source>
</evidence>
<dbReference type="InterPro" id="IPR036390">
    <property type="entry name" value="WH_DNA-bd_sf"/>
</dbReference>
<dbReference type="PROSITE" id="PS50931">
    <property type="entry name" value="HTH_LYSR"/>
    <property type="match status" value="1"/>
</dbReference>
<evidence type="ECO:0000256" key="2">
    <source>
        <dbReference type="ARBA" id="ARBA00023015"/>
    </source>
</evidence>
<evidence type="ECO:0000256" key="3">
    <source>
        <dbReference type="ARBA" id="ARBA00023125"/>
    </source>
</evidence>
<dbReference type="InterPro" id="IPR005119">
    <property type="entry name" value="LysR_subst-bd"/>
</dbReference>
<dbReference type="PANTHER" id="PTHR30126">
    <property type="entry name" value="HTH-TYPE TRANSCRIPTIONAL REGULATOR"/>
    <property type="match status" value="1"/>
</dbReference>
<dbReference type="Pfam" id="PF03466">
    <property type="entry name" value="LysR_substrate"/>
    <property type="match status" value="1"/>
</dbReference>
<dbReference type="Pfam" id="PF00126">
    <property type="entry name" value="HTH_1"/>
    <property type="match status" value="1"/>
</dbReference>
<dbReference type="RefSeq" id="WP_188530345.1">
    <property type="nucleotide sequence ID" value="NZ_BMGR01000004.1"/>
</dbReference>
<evidence type="ECO:0000259" key="5">
    <source>
        <dbReference type="PROSITE" id="PS50931"/>
    </source>
</evidence>
<dbReference type="Gene3D" id="1.10.10.10">
    <property type="entry name" value="Winged helix-like DNA-binding domain superfamily/Winged helix DNA-binding domain"/>
    <property type="match status" value="1"/>
</dbReference>
<dbReference type="CDD" id="cd05466">
    <property type="entry name" value="PBP2_LTTR_substrate"/>
    <property type="match status" value="1"/>
</dbReference>
<proteinExistence type="inferred from homology"/>
<dbReference type="GO" id="GO:0000976">
    <property type="term" value="F:transcription cis-regulatory region binding"/>
    <property type="evidence" value="ECO:0007669"/>
    <property type="project" value="TreeGrafter"/>
</dbReference>
<sequence length="289" mass="32043">MSVLKMRLLVLIDRLKQVTAVANALNLKQPSVSFHMKKMEADWGVKLFEARTGRIMLTGAGKMLLPYASQIVALHEEAESRIAEMRGSGRNRFVIGFTDCAAATLARSDWMTKIGAIKDIGLTMRTGSEDELYNSLQSGVLDLVLCGKPPVHASSVTLLYEPVLSSPLKLVVPTGHTFADNDEISPNDLYAYPFIAHSDPSINERTRLWETGLEQPLDIRVTLESVEMVIGAVHAQMGLSILPDCVLSDPARRVSGIHLPGNLPEWTLYASWRKDYWNPSLLQQILTLF</sequence>
<reference evidence="6" key="1">
    <citation type="journal article" date="2014" name="Int. J. Syst. Evol. Microbiol.">
        <title>Complete genome sequence of Corynebacterium casei LMG S-19264T (=DSM 44701T), isolated from a smear-ripened cheese.</title>
        <authorList>
            <consortium name="US DOE Joint Genome Institute (JGI-PGF)"/>
            <person name="Walter F."/>
            <person name="Albersmeier A."/>
            <person name="Kalinowski J."/>
            <person name="Ruckert C."/>
        </authorList>
    </citation>
    <scope>NUCLEOTIDE SEQUENCE</scope>
    <source>
        <strain evidence="6">CGMCC 1.12987</strain>
    </source>
</reference>
<keyword evidence="7" id="KW-1185">Reference proteome</keyword>
<comment type="similarity">
    <text evidence="1">Belongs to the LysR transcriptional regulatory family.</text>
</comment>
<protein>
    <submittedName>
        <fullName evidence="6">LysR family transcriptional regulator</fullName>
    </submittedName>
</protein>
<reference evidence="6" key="2">
    <citation type="submission" date="2020-09" db="EMBL/GenBank/DDBJ databases">
        <authorList>
            <person name="Sun Q."/>
            <person name="Zhou Y."/>
        </authorList>
    </citation>
    <scope>NUCLEOTIDE SEQUENCE</scope>
    <source>
        <strain evidence="6">CGMCC 1.12987</strain>
    </source>
</reference>
<evidence type="ECO:0000256" key="1">
    <source>
        <dbReference type="ARBA" id="ARBA00009437"/>
    </source>
</evidence>
<dbReference type="EMBL" id="BMGR01000004">
    <property type="protein sequence ID" value="GGF97912.1"/>
    <property type="molecule type" value="Genomic_DNA"/>
</dbReference>
<name>A0A917CSA5_9BACL</name>
<comment type="caution">
    <text evidence="6">The sequence shown here is derived from an EMBL/GenBank/DDBJ whole genome shotgun (WGS) entry which is preliminary data.</text>
</comment>
<feature type="domain" description="HTH lysR-type" evidence="5">
    <location>
        <begin position="1"/>
        <end position="58"/>
    </location>
</feature>
<dbReference type="Gene3D" id="3.40.190.290">
    <property type="match status" value="1"/>
</dbReference>
<keyword evidence="2" id="KW-0805">Transcription regulation</keyword>
<dbReference type="InterPro" id="IPR036388">
    <property type="entry name" value="WH-like_DNA-bd_sf"/>
</dbReference>
<dbReference type="GO" id="GO:0003700">
    <property type="term" value="F:DNA-binding transcription factor activity"/>
    <property type="evidence" value="ECO:0007669"/>
    <property type="project" value="InterPro"/>
</dbReference>
<dbReference type="InterPro" id="IPR000847">
    <property type="entry name" value="LysR_HTH_N"/>
</dbReference>
<dbReference type="AlphaFoldDB" id="A0A917CSA5"/>
<evidence type="ECO:0000256" key="4">
    <source>
        <dbReference type="ARBA" id="ARBA00023163"/>
    </source>
</evidence>
<gene>
    <name evidence="6" type="ORF">GCM10010916_13940</name>
</gene>
<keyword evidence="3" id="KW-0238">DNA-binding</keyword>
<organism evidence="6 7">
    <name type="scientific">Paenibacillus abyssi</name>
    <dbReference type="NCBI Taxonomy" id="1340531"/>
    <lineage>
        <taxon>Bacteria</taxon>
        <taxon>Bacillati</taxon>
        <taxon>Bacillota</taxon>
        <taxon>Bacilli</taxon>
        <taxon>Bacillales</taxon>
        <taxon>Paenibacillaceae</taxon>
        <taxon>Paenibacillus</taxon>
    </lineage>
</organism>
<dbReference type="SUPFAM" id="SSF53850">
    <property type="entry name" value="Periplasmic binding protein-like II"/>
    <property type="match status" value="1"/>
</dbReference>
<keyword evidence="4" id="KW-0804">Transcription</keyword>